<dbReference type="GO" id="GO:0015074">
    <property type="term" value="P:DNA integration"/>
    <property type="evidence" value="ECO:0007669"/>
    <property type="project" value="InterPro"/>
</dbReference>
<dbReference type="Gene3D" id="3.30.420.10">
    <property type="entry name" value="Ribonuclease H-like superfamily/Ribonuclease H"/>
    <property type="match status" value="1"/>
</dbReference>
<dbReference type="Gene3D" id="4.10.60.10">
    <property type="entry name" value="Zinc finger, CCHC-type"/>
    <property type="match status" value="1"/>
</dbReference>
<dbReference type="PROSITE" id="PS50158">
    <property type="entry name" value="ZF_CCHC"/>
    <property type="match status" value="1"/>
</dbReference>
<feature type="domain" description="CCHC-type" evidence="3">
    <location>
        <begin position="133"/>
        <end position="149"/>
    </location>
</feature>
<feature type="domain" description="Integrase catalytic" evidence="4">
    <location>
        <begin position="175"/>
        <end position="251"/>
    </location>
</feature>
<dbReference type="InterPro" id="IPR036875">
    <property type="entry name" value="Znf_CCHC_sf"/>
</dbReference>
<reference evidence="5" key="1">
    <citation type="journal article" date="2022" name="Plant J.">
        <title>Strategies of tolerance reflected in two North American maple genomes.</title>
        <authorList>
            <person name="McEvoy S.L."/>
            <person name="Sezen U.U."/>
            <person name="Trouern-Trend A."/>
            <person name="McMahon S.M."/>
            <person name="Schaberg P.G."/>
            <person name="Yang J."/>
            <person name="Wegrzyn J.L."/>
            <person name="Swenson N.G."/>
        </authorList>
    </citation>
    <scope>NUCLEOTIDE SEQUENCE</scope>
    <source>
        <strain evidence="5">NS2018</strain>
    </source>
</reference>
<dbReference type="InterPro" id="IPR001878">
    <property type="entry name" value="Znf_CCHC"/>
</dbReference>
<keyword evidence="1" id="KW-0479">Metal-binding</keyword>
<feature type="compositionally biased region" description="Basic residues" evidence="2">
    <location>
        <begin position="99"/>
        <end position="124"/>
    </location>
</feature>
<protein>
    <recommendedName>
        <fullName evidence="7">Gag/pol protein</fullName>
    </recommendedName>
</protein>
<evidence type="ECO:0000259" key="4">
    <source>
        <dbReference type="PROSITE" id="PS50994"/>
    </source>
</evidence>
<name>A0AA39SSX9_ACESA</name>
<dbReference type="AlphaFoldDB" id="A0AA39SSX9"/>
<keyword evidence="1" id="KW-0863">Zinc-finger</keyword>
<reference evidence="5" key="2">
    <citation type="submission" date="2023-06" db="EMBL/GenBank/DDBJ databases">
        <authorList>
            <person name="Swenson N.G."/>
            <person name="Wegrzyn J.L."/>
            <person name="Mcevoy S.L."/>
        </authorList>
    </citation>
    <scope>NUCLEOTIDE SEQUENCE</scope>
    <source>
        <strain evidence="5">NS2018</strain>
        <tissue evidence="5">Leaf</tissue>
    </source>
</reference>
<dbReference type="InterPro" id="IPR001584">
    <property type="entry name" value="Integrase_cat-core"/>
</dbReference>
<dbReference type="Pfam" id="PF14223">
    <property type="entry name" value="Retrotran_gag_2"/>
    <property type="match status" value="1"/>
</dbReference>
<keyword evidence="6" id="KW-1185">Reference proteome</keyword>
<dbReference type="SUPFAM" id="SSF53098">
    <property type="entry name" value="Ribonuclease H-like"/>
    <property type="match status" value="1"/>
</dbReference>
<evidence type="ECO:0000259" key="3">
    <source>
        <dbReference type="PROSITE" id="PS50158"/>
    </source>
</evidence>
<evidence type="ECO:0000313" key="6">
    <source>
        <dbReference type="Proteomes" id="UP001168877"/>
    </source>
</evidence>
<dbReference type="GO" id="GO:0008270">
    <property type="term" value="F:zinc ion binding"/>
    <property type="evidence" value="ECO:0007669"/>
    <property type="project" value="UniProtKB-KW"/>
</dbReference>
<organism evidence="5 6">
    <name type="scientific">Acer saccharum</name>
    <name type="common">Sugar maple</name>
    <dbReference type="NCBI Taxonomy" id="4024"/>
    <lineage>
        <taxon>Eukaryota</taxon>
        <taxon>Viridiplantae</taxon>
        <taxon>Streptophyta</taxon>
        <taxon>Embryophyta</taxon>
        <taxon>Tracheophyta</taxon>
        <taxon>Spermatophyta</taxon>
        <taxon>Magnoliopsida</taxon>
        <taxon>eudicotyledons</taxon>
        <taxon>Gunneridae</taxon>
        <taxon>Pentapetalae</taxon>
        <taxon>rosids</taxon>
        <taxon>malvids</taxon>
        <taxon>Sapindales</taxon>
        <taxon>Sapindaceae</taxon>
        <taxon>Hippocastanoideae</taxon>
        <taxon>Acereae</taxon>
        <taxon>Acer</taxon>
    </lineage>
</organism>
<keyword evidence="1" id="KW-0862">Zinc</keyword>
<feature type="region of interest" description="Disordered" evidence="2">
    <location>
        <begin position="86"/>
        <end position="130"/>
    </location>
</feature>
<dbReference type="PANTHER" id="PTHR42648">
    <property type="entry name" value="TRANSPOSASE, PUTATIVE-RELATED"/>
    <property type="match status" value="1"/>
</dbReference>
<dbReference type="GO" id="GO:0003676">
    <property type="term" value="F:nucleic acid binding"/>
    <property type="evidence" value="ECO:0007669"/>
    <property type="project" value="InterPro"/>
</dbReference>
<proteinExistence type="predicted"/>
<dbReference type="PROSITE" id="PS50994">
    <property type="entry name" value="INTEGRASE"/>
    <property type="match status" value="1"/>
</dbReference>
<accession>A0AA39SSX9</accession>
<dbReference type="InterPro" id="IPR036397">
    <property type="entry name" value="RNaseH_sf"/>
</dbReference>
<dbReference type="InterPro" id="IPR039537">
    <property type="entry name" value="Retrotran_Ty1/copia-like"/>
</dbReference>
<evidence type="ECO:0000256" key="1">
    <source>
        <dbReference type="PROSITE-ProRule" id="PRU00047"/>
    </source>
</evidence>
<dbReference type="EMBL" id="JAUESC010000026">
    <property type="protein sequence ID" value="KAK0594600.1"/>
    <property type="molecule type" value="Genomic_DNA"/>
</dbReference>
<dbReference type="SMART" id="SM00343">
    <property type="entry name" value="ZnF_C2HC"/>
    <property type="match status" value="1"/>
</dbReference>
<gene>
    <name evidence="5" type="ORF">LWI29_001701</name>
</gene>
<dbReference type="PANTHER" id="PTHR42648:SF27">
    <property type="entry name" value="RNA-DIRECTED DNA POLYMERASE"/>
    <property type="match status" value="1"/>
</dbReference>
<dbReference type="SUPFAM" id="SSF57756">
    <property type="entry name" value="Retrovirus zinc finger-like domains"/>
    <property type="match status" value="1"/>
</dbReference>
<evidence type="ECO:0000256" key="2">
    <source>
        <dbReference type="SAM" id="MobiDB-lite"/>
    </source>
</evidence>
<dbReference type="InterPro" id="IPR012337">
    <property type="entry name" value="RNaseH-like_sf"/>
</dbReference>
<evidence type="ECO:0008006" key="7">
    <source>
        <dbReference type="Google" id="ProtNLM"/>
    </source>
</evidence>
<dbReference type="Pfam" id="PF00098">
    <property type="entry name" value="zf-CCHC"/>
    <property type="match status" value="1"/>
</dbReference>
<comment type="caution">
    <text evidence="5">The sequence shown here is derived from an EMBL/GenBank/DDBJ whole genome shotgun (WGS) entry which is preliminary data.</text>
</comment>
<sequence length="337" mass="38323">MLARMKEGTSVREHVLNMMSYFNTAEIIGGAINEPSQVSIILTTLPKSFDQFKSNYGMNKLRFSLTQLLNELSTFESLTKDIKGKTGEANVAEPSSSNNKKRKRSVGKVKGKPKPKKAQSKKKGASIDKSKGKCFHCNKVGHWKRNCPQYLEEVAKKKKTKGKMTKRPFTGKGLRAKEPLELIHSDVCGPMNVKARGGYRYYVTFIDDYSRYGYVYLMQRKSKTFEKFKEFRAEVENQLGKTIKSLRSDRGGCSKETRGGYFYSHEDNKVFVSTNATFLEDNYISDHKPRSKIVLNELEPGETSIQSTRVVDPLTSESQMIPIQDTLPPRRSVRVVR</sequence>
<evidence type="ECO:0000313" key="5">
    <source>
        <dbReference type="EMBL" id="KAK0594600.1"/>
    </source>
</evidence>
<dbReference type="Proteomes" id="UP001168877">
    <property type="component" value="Unassembled WGS sequence"/>
</dbReference>